<gene>
    <name evidence="2" type="ORF">GGX14DRAFT_394174</name>
</gene>
<evidence type="ECO:0000313" key="2">
    <source>
        <dbReference type="EMBL" id="KAJ7211230.1"/>
    </source>
</evidence>
<dbReference type="Proteomes" id="UP001219525">
    <property type="component" value="Unassembled WGS sequence"/>
</dbReference>
<dbReference type="AlphaFoldDB" id="A0AAD6YI02"/>
<organism evidence="2 3">
    <name type="scientific">Mycena pura</name>
    <dbReference type="NCBI Taxonomy" id="153505"/>
    <lineage>
        <taxon>Eukaryota</taxon>
        <taxon>Fungi</taxon>
        <taxon>Dikarya</taxon>
        <taxon>Basidiomycota</taxon>
        <taxon>Agaricomycotina</taxon>
        <taxon>Agaricomycetes</taxon>
        <taxon>Agaricomycetidae</taxon>
        <taxon>Agaricales</taxon>
        <taxon>Marasmiineae</taxon>
        <taxon>Mycenaceae</taxon>
        <taxon>Mycena</taxon>
    </lineage>
</organism>
<feature type="compositionally biased region" description="Basic and acidic residues" evidence="1">
    <location>
        <begin position="70"/>
        <end position="80"/>
    </location>
</feature>
<feature type="region of interest" description="Disordered" evidence="1">
    <location>
        <begin position="54"/>
        <end position="84"/>
    </location>
</feature>
<protein>
    <submittedName>
        <fullName evidence="2">Uncharacterized protein</fullName>
    </submittedName>
</protein>
<reference evidence="2" key="1">
    <citation type="submission" date="2023-03" db="EMBL/GenBank/DDBJ databases">
        <title>Massive genome expansion in bonnet fungi (Mycena s.s.) driven by repeated elements and novel gene families across ecological guilds.</title>
        <authorList>
            <consortium name="Lawrence Berkeley National Laboratory"/>
            <person name="Harder C.B."/>
            <person name="Miyauchi S."/>
            <person name="Viragh M."/>
            <person name="Kuo A."/>
            <person name="Thoen E."/>
            <person name="Andreopoulos B."/>
            <person name="Lu D."/>
            <person name="Skrede I."/>
            <person name="Drula E."/>
            <person name="Henrissat B."/>
            <person name="Morin E."/>
            <person name="Kohler A."/>
            <person name="Barry K."/>
            <person name="LaButti K."/>
            <person name="Morin E."/>
            <person name="Salamov A."/>
            <person name="Lipzen A."/>
            <person name="Mereny Z."/>
            <person name="Hegedus B."/>
            <person name="Baldrian P."/>
            <person name="Stursova M."/>
            <person name="Weitz H."/>
            <person name="Taylor A."/>
            <person name="Grigoriev I.V."/>
            <person name="Nagy L.G."/>
            <person name="Martin F."/>
            <person name="Kauserud H."/>
        </authorList>
    </citation>
    <scope>NUCLEOTIDE SEQUENCE</scope>
    <source>
        <strain evidence="2">9144</strain>
    </source>
</reference>
<dbReference type="EMBL" id="JARJCW010000026">
    <property type="protein sequence ID" value="KAJ7211230.1"/>
    <property type="molecule type" value="Genomic_DNA"/>
</dbReference>
<evidence type="ECO:0000256" key="1">
    <source>
        <dbReference type="SAM" id="MobiDB-lite"/>
    </source>
</evidence>
<proteinExistence type="predicted"/>
<name>A0AAD6YI02_9AGAR</name>
<comment type="caution">
    <text evidence="2">The sequence shown here is derived from an EMBL/GenBank/DDBJ whole genome shotgun (WGS) entry which is preliminary data.</text>
</comment>
<keyword evidence="3" id="KW-1185">Reference proteome</keyword>
<evidence type="ECO:0000313" key="3">
    <source>
        <dbReference type="Proteomes" id="UP001219525"/>
    </source>
</evidence>
<sequence>MDAPHGILGSRARQPPTAGYEHHCSRLFDKFETVAQKMGLLQKVDIELSFKSRGGEEISGCDPEYPAAKRSTESRSDQRTLRSPPYTEVARMQEGSGIEPLASMAKIALLVFRALDSETPSRHISFAKKCWRWRDNDRVSIFYLGQWICIPGFQPVFLSPDSGYYSSLLVRGFWAIVGNEVGDVGRRVGETMFDGKARQGNV</sequence>
<accession>A0AAD6YI02</accession>